<proteinExistence type="predicted"/>
<gene>
    <name evidence="1" type="ORF">SDC9_117431</name>
</gene>
<accession>A0A645BY78</accession>
<organism evidence="1">
    <name type="scientific">bioreactor metagenome</name>
    <dbReference type="NCBI Taxonomy" id="1076179"/>
    <lineage>
        <taxon>unclassified sequences</taxon>
        <taxon>metagenomes</taxon>
        <taxon>ecological metagenomes</taxon>
    </lineage>
</organism>
<sequence length="232" mass="24393">MHGKLPHQIGATVRCVTHDPGAIPLARPEAAVVVDASAIRHIAGGIAGEFALVADIAAGLVVIERPDHSRNRIGVIERAVIGRPIQTVGGRHMCQFLGDPGTVQPVERGQGIDLGVGHRSEPHPALGIGLAVIDPVGFQRVRGVPQLLPLGERHVAAPQAIGKAREPATCDVRHCEAGHLRQVGRARDGRVQVGRKQSASQNVDPMQLGAIPHRSLAKLGAGRERKGVENGC</sequence>
<protein>
    <submittedName>
        <fullName evidence="1">Uncharacterized protein</fullName>
    </submittedName>
</protein>
<name>A0A645BY78_9ZZZZ</name>
<dbReference type="AlphaFoldDB" id="A0A645BY78"/>
<comment type="caution">
    <text evidence="1">The sequence shown here is derived from an EMBL/GenBank/DDBJ whole genome shotgun (WGS) entry which is preliminary data.</text>
</comment>
<evidence type="ECO:0000313" key="1">
    <source>
        <dbReference type="EMBL" id="MPM70476.1"/>
    </source>
</evidence>
<dbReference type="EMBL" id="VSSQ01023497">
    <property type="protein sequence ID" value="MPM70476.1"/>
    <property type="molecule type" value="Genomic_DNA"/>
</dbReference>
<reference evidence="1" key="1">
    <citation type="submission" date="2019-08" db="EMBL/GenBank/DDBJ databases">
        <authorList>
            <person name="Kucharzyk K."/>
            <person name="Murdoch R.W."/>
            <person name="Higgins S."/>
            <person name="Loffler F."/>
        </authorList>
    </citation>
    <scope>NUCLEOTIDE SEQUENCE</scope>
</reference>